<sequence>MPEDSGHSRWRLESPGHRPEAGDPPGGRNRFTSEGNLDENICGIEHGGYIHWKPVKSLAAQKVFILHGGSSTATPPPPVLVWGQGWG</sequence>
<dbReference type="Proteomes" id="UP000245119">
    <property type="component" value="Linkage Group LG9"/>
</dbReference>
<evidence type="ECO:0000313" key="3">
    <source>
        <dbReference type="Proteomes" id="UP000245119"/>
    </source>
</evidence>
<dbReference type="AlphaFoldDB" id="A0A2T7NSN2"/>
<proteinExistence type="predicted"/>
<evidence type="ECO:0000313" key="2">
    <source>
        <dbReference type="EMBL" id="PVD24153.1"/>
    </source>
</evidence>
<accession>A0A2T7NSN2</accession>
<name>A0A2T7NSN2_POMCA</name>
<feature type="compositionally biased region" description="Basic and acidic residues" evidence="1">
    <location>
        <begin position="1"/>
        <end position="21"/>
    </location>
</feature>
<comment type="caution">
    <text evidence="2">The sequence shown here is derived from an EMBL/GenBank/DDBJ whole genome shotgun (WGS) entry which is preliminary data.</text>
</comment>
<evidence type="ECO:0000256" key="1">
    <source>
        <dbReference type="SAM" id="MobiDB-lite"/>
    </source>
</evidence>
<organism evidence="2 3">
    <name type="scientific">Pomacea canaliculata</name>
    <name type="common">Golden apple snail</name>
    <dbReference type="NCBI Taxonomy" id="400727"/>
    <lineage>
        <taxon>Eukaryota</taxon>
        <taxon>Metazoa</taxon>
        <taxon>Spiralia</taxon>
        <taxon>Lophotrochozoa</taxon>
        <taxon>Mollusca</taxon>
        <taxon>Gastropoda</taxon>
        <taxon>Caenogastropoda</taxon>
        <taxon>Architaenioglossa</taxon>
        <taxon>Ampullarioidea</taxon>
        <taxon>Ampullariidae</taxon>
        <taxon>Pomacea</taxon>
    </lineage>
</organism>
<feature type="region of interest" description="Disordered" evidence="1">
    <location>
        <begin position="1"/>
        <end position="35"/>
    </location>
</feature>
<protein>
    <submittedName>
        <fullName evidence="2">Uncharacterized protein</fullName>
    </submittedName>
</protein>
<dbReference type="EMBL" id="PZQS01000009">
    <property type="protein sequence ID" value="PVD24153.1"/>
    <property type="molecule type" value="Genomic_DNA"/>
</dbReference>
<gene>
    <name evidence="2" type="ORF">C0Q70_14623</name>
</gene>
<reference evidence="2 3" key="1">
    <citation type="submission" date="2018-04" db="EMBL/GenBank/DDBJ databases">
        <title>The genome of golden apple snail Pomacea canaliculata provides insight into stress tolerance and invasive adaptation.</title>
        <authorList>
            <person name="Liu C."/>
            <person name="Liu B."/>
            <person name="Ren Y."/>
            <person name="Zhang Y."/>
            <person name="Wang H."/>
            <person name="Li S."/>
            <person name="Jiang F."/>
            <person name="Yin L."/>
            <person name="Zhang G."/>
            <person name="Qian W."/>
            <person name="Fan W."/>
        </authorList>
    </citation>
    <scope>NUCLEOTIDE SEQUENCE [LARGE SCALE GENOMIC DNA]</scope>
    <source>
        <strain evidence="2">SZHN2017</strain>
        <tissue evidence="2">Muscle</tissue>
    </source>
</reference>
<keyword evidence="3" id="KW-1185">Reference proteome</keyword>